<sequence>MDICIVQLRQRAERPVLDPLSRRSLRCSRSGRAMPVSSVGTLTLTLVSGRGRGERSDCLQSSFRCIYSDSIIFWKGRTGTHSFWSALHVSGEPPSSPTGRPRNHAGVEPCVGLRLLIPTSYLAPHPGGASDRDAIRLPPAREAFSSRRQPTLSWVQGLVTRGPPQ</sequence>
<evidence type="ECO:0000313" key="1">
    <source>
        <dbReference type="EMBL" id="KAF6505824.1"/>
    </source>
</evidence>
<dbReference type="Proteomes" id="UP000593571">
    <property type="component" value="Unassembled WGS sequence"/>
</dbReference>
<evidence type="ECO:0000313" key="2">
    <source>
        <dbReference type="Proteomes" id="UP000593571"/>
    </source>
</evidence>
<gene>
    <name evidence="1" type="ORF">HJG63_007717</name>
</gene>
<reference evidence="1 2" key="1">
    <citation type="journal article" date="2020" name="Nature">
        <title>Six reference-quality genomes reveal evolution of bat adaptations.</title>
        <authorList>
            <person name="Jebb D."/>
            <person name="Huang Z."/>
            <person name="Pippel M."/>
            <person name="Hughes G.M."/>
            <person name="Lavrichenko K."/>
            <person name="Devanna P."/>
            <person name="Winkler S."/>
            <person name="Jermiin L.S."/>
            <person name="Skirmuntt E.C."/>
            <person name="Katzourakis A."/>
            <person name="Burkitt-Gray L."/>
            <person name="Ray D.A."/>
            <person name="Sullivan K.A.M."/>
            <person name="Roscito J.G."/>
            <person name="Kirilenko B.M."/>
            <person name="Davalos L.M."/>
            <person name="Corthals A.P."/>
            <person name="Power M.L."/>
            <person name="Jones G."/>
            <person name="Ransome R.D."/>
            <person name="Dechmann D.K.N."/>
            <person name="Locatelli A.G."/>
            <person name="Puechmaille S.J."/>
            <person name="Fedrigo O."/>
            <person name="Jarvis E.D."/>
            <person name="Hiller M."/>
            <person name="Vernes S.C."/>
            <person name="Myers E.W."/>
            <person name="Teeling E.C."/>
        </authorList>
    </citation>
    <scope>NUCLEOTIDE SEQUENCE [LARGE SCALE GENOMIC DNA]</scope>
    <source>
        <strain evidence="1">MRouAeg1</strain>
        <tissue evidence="1">Muscle</tissue>
    </source>
</reference>
<proteinExistence type="predicted"/>
<name>A0A7J8KAF1_ROUAE</name>
<comment type="caution">
    <text evidence="1">The sequence shown here is derived from an EMBL/GenBank/DDBJ whole genome shotgun (WGS) entry which is preliminary data.</text>
</comment>
<organism evidence="1 2">
    <name type="scientific">Rousettus aegyptiacus</name>
    <name type="common">Egyptian fruit bat</name>
    <name type="synonym">Pteropus aegyptiacus</name>
    <dbReference type="NCBI Taxonomy" id="9407"/>
    <lineage>
        <taxon>Eukaryota</taxon>
        <taxon>Metazoa</taxon>
        <taxon>Chordata</taxon>
        <taxon>Craniata</taxon>
        <taxon>Vertebrata</taxon>
        <taxon>Euteleostomi</taxon>
        <taxon>Mammalia</taxon>
        <taxon>Eutheria</taxon>
        <taxon>Laurasiatheria</taxon>
        <taxon>Chiroptera</taxon>
        <taxon>Yinpterochiroptera</taxon>
        <taxon>Pteropodoidea</taxon>
        <taxon>Pteropodidae</taxon>
        <taxon>Rousettinae</taxon>
        <taxon>Rousettus</taxon>
    </lineage>
</organism>
<dbReference type="AlphaFoldDB" id="A0A7J8KAF1"/>
<protein>
    <submittedName>
        <fullName evidence="1">Uncharacterized protein</fullName>
    </submittedName>
</protein>
<accession>A0A7J8KAF1</accession>
<keyword evidence="2" id="KW-1185">Reference proteome</keyword>
<dbReference type="EMBL" id="JACASE010000001">
    <property type="protein sequence ID" value="KAF6505824.1"/>
    <property type="molecule type" value="Genomic_DNA"/>
</dbReference>